<evidence type="ECO:0000259" key="9">
    <source>
        <dbReference type="SMART" id="SM01403"/>
    </source>
</evidence>
<comment type="similarity">
    <text evidence="1">Belongs to the universal ribosomal protein uS10 family.</text>
</comment>
<organism evidence="10 11">
    <name type="scientific">Sanghuangporus baumii</name>
    <name type="common">Phellinus baumii</name>
    <dbReference type="NCBI Taxonomy" id="108892"/>
    <lineage>
        <taxon>Eukaryota</taxon>
        <taxon>Fungi</taxon>
        <taxon>Dikarya</taxon>
        <taxon>Basidiomycota</taxon>
        <taxon>Agaricomycotina</taxon>
        <taxon>Agaricomycetes</taxon>
        <taxon>Hymenochaetales</taxon>
        <taxon>Hymenochaetaceae</taxon>
        <taxon>Sanghuangporus</taxon>
    </lineage>
</organism>
<dbReference type="OrthoDB" id="366214at2759"/>
<dbReference type="Pfam" id="PF00338">
    <property type="entry name" value="Ribosomal_S10"/>
    <property type="match status" value="1"/>
</dbReference>
<evidence type="ECO:0000256" key="4">
    <source>
        <dbReference type="ARBA" id="ARBA00035261"/>
    </source>
</evidence>
<sequence>MLARRAKLSLLTCERLLKQGLRLRLPFLRGFATEAPPTPAQPSSSANEPTERILMVTPEMTEREYASRVVPGRAVLAPLRHEKTHGIPVAIIHVRGYQHRDLDLFLHFASHAASSLAIPVSEIIRLPTQRSLWTVPKGPFVHKKAQENFERRVHKRMIKAWDANDSVVDRWIHYIRSHPQPGIGVHIVRWRRAPVGIGRKHAERTSTTMLESQKLENITDRQRVEEVARNIVKQEMKAANLGDAAPKAIKEESETKETDSPEKSS</sequence>
<proteinExistence type="inferred from homology"/>
<dbReference type="PANTHER" id="PTHR11700">
    <property type="entry name" value="30S RIBOSOMAL PROTEIN S10 FAMILY MEMBER"/>
    <property type="match status" value="1"/>
</dbReference>
<evidence type="ECO:0000256" key="2">
    <source>
        <dbReference type="ARBA" id="ARBA00022980"/>
    </source>
</evidence>
<dbReference type="InterPro" id="IPR036838">
    <property type="entry name" value="Ribosomal_uS10_dom_sf"/>
</dbReference>
<keyword evidence="2 10" id="KW-0689">Ribosomal protein</keyword>
<feature type="region of interest" description="Disordered" evidence="8">
    <location>
        <begin position="235"/>
        <end position="265"/>
    </location>
</feature>
<reference evidence="10" key="1">
    <citation type="submission" date="2016-06" db="EMBL/GenBank/DDBJ databases">
        <title>Draft Genome sequence of the fungus Inonotus baumii.</title>
        <authorList>
            <person name="Zhu H."/>
            <person name="Lin W."/>
        </authorList>
    </citation>
    <scope>NUCLEOTIDE SEQUENCE</scope>
    <source>
        <strain evidence="10">821</strain>
    </source>
</reference>
<dbReference type="EMBL" id="LNZH02000178">
    <property type="protein sequence ID" value="OCB88493.1"/>
    <property type="molecule type" value="Genomic_DNA"/>
</dbReference>
<evidence type="ECO:0000256" key="7">
    <source>
        <dbReference type="ARBA" id="ARBA00065857"/>
    </source>
</evidence>
<dbReference type="HAMAP" id="MF_00508">
    <property type="entry name" value="Ribosomal_uS10"/>
    <property type="match status" value="1"/>
</dbReference>
<name>A0A9Q5HYS5_SANBA</name>
<comment type="caution">
    <text evidence="10">The sequence shown here is derived from an EMBL/GenBank/DDBJ whole genome shotgun (WGS) entry which is preliminary data.</text>
</comment>
<dbReference type="AlphaFoldDB" id="A0A9Q5HYS5"/>
<dbReference type="GO" id="GO:0005840">
    <property type="term" value="C:ribosome"/>
    <property type="evidence" value="ECO:0007669"/>
    <property type="project" value="UniProtKB-KW"/>
</dbReference>
<evidence type="ECO:0000256" key="3">
    <source>
        <dbReference type="ARBA" id="ARBA00023274"/>
    </source>
</evidence>
<comment type="subunit">
    <text evidence="7">Part of the mitochondrial small ribosomal subunit.</text>
</comment>
<evidence type="ECO:0000256" key="1">
    <source>
        <dbReference type="ARBA" id="ARBA00007102"/>
    </source>
</evidence>
<feature type="domain" description="Small ribosomal subunit protein uS10" evidence="9">
    <location>
        <begin position="91"/>
        <end position="188"/>
    </location>
</feature>
<keyword evidence="3" id="KW-0687">Ribonucleoprotein</keyword>
<dbReference type="Proteomes" id="UP000757232">
    <property type="component" value="Unassembled WGS sequence"/>
</dbReference>
<protein>
    <recommendedName>
        <fullName evidence="4">Small ribosomal subunit protein uS10m</fullName>
    </recommendedName>
    <alternativeName>
        <fullName evidence="5">37S ribosomal protein S10, mitochondrial</fullName>
    </alternativeName>
</protein>
<dbReference type="SMART" id="SM01403">
    <property type="entry name" value="Ribosomal_S10"/>
    <property type="match status" value="1"/>
</dbReference>
<accession>A0A9Q5HYS5</accession>
<keyword evidence="11" id="KW-1185">Reference proteome</keyword>
<dbReference type="Gene3D" id="3.30.70.600">
    <property type="entry name" value="Ribosomal protein S10 domain"/>
    <property type="match status" value="1"/>
</dbReference>
<dbReference type="GO" id="GO:0006412">
    <property type="term" value="P:translation"/>
    <property type="evidence" value="ECO:0007669"/>
    <property type="project" value="InterPro"/>
</dbReference>
<dbReference type="PRINTS" id="PR00971">
    <property type="entry name" value="RIBOSOMALS10"/>
</dbReference>
<dbReference type="InterPro" id="IPR001848">
    <property type="entry name" value="Ribosomal_uS10"/>
</dbReference>
<feature type="compositionally biased region" description="Basic and acidic residues" evidence="8">
    <location>
        <begin position="248"/>
        <end position="265"/>
    </location>
</feature>
<gene>
    <name evidence="10" type="ORF">A7U60_g4401</name>
</gene>
<comment type="function">
    <text evidence="6">Involved in mitochondrial genome encoded proteins translation. Involved in the binding of tRNA to the ribosomes.</text>
</comment>
<dbReference type="FunFam" id="3.30.70.600:FF:000003">
    <property type="entry name" value="30S ribosomal protein S10"/>
    <property type="match status" value="1"/>
</dbReference>
<evidence type="ECO:0000256" key="8">
    <source>
        <dbReference type="SAM" id="MobiDB-lite"/>
    </source>
</evidence>
<evidence type="ECO:0000313" key="10">
    <source>
        <dbReference type="EMBL" id="OCB88493.1"/>
    </source>
</evidence>
<dbReference type="GO" id="GO:0003735">
    <property type="term" value="F:structural constituent of ribosome"/>
    <property type="evidence" value="ECO:0007669"/>
    <property type="project" value="InterPro"/>
</dbReference>
<evidence type="ECO:0000256" key="6">
    <source>
        <dbReference type="ARBA" id="ARBA00057689"/>
    </source>
</evidence>
<dbReference type="SUPFAM" id="SSF54999">
    <property type="entry name" value="Ribosomal protein S10"/>
    <property type="match status" value="1"/>
</dbReference>
<evidence type="ECO:0000313" key="11">
    <source>
        <dbReference type="Proteomes" id="UP000757232"/>
    </source>
</evidence>
<dbReference type="GO" id="GO:1990904">
    <property type="term" value="C:ribonucleoprotein complex"/>
    <property type="evidence" value="ECO:0007669"/>
    <property type="project" value="UniProtKB-KW"/>
</dbReference>
<evidence type="ECO:0000256" key="5">
    <source>
        <dbReference type="ARBA" id="ARBA00042916"/>
    </source>
</evidence>
<dbReference type="InterPro" id="IPR027486">
    <property type="entry name" value="Ribosomal_uS10_dom"/>
</dbReference>